<evidence type="ECO:0000313" key="1">
    <source>
        <dbReference type="EMBL" id="GFC85203.1"/>
    </source>
</evidence>
<proteinExistence type="predicted"/>
<reference evidence="1" key="1">
    <citation type="journal article" date="2019" name="Sci. Rep.">
        <title>Draft genome of Tanacetum cinerariifolium, the natural source of mosquito coil.</title>
        <authorList>
            <person name="Yamashiro T."/>
            <person name="Shiraishi A."/>
            <person name="Satake H."/>
            <person name="Nakayama K."/>
        </authorList>
    </citation>
    <scope>NUCLEOTIDE SEQUENCE</scope>
</reference>
<dbReference type="EMBL" id="BKCJ011098694">
    <property type="protein sequence ID" value="GFC85203.1"/>
    <property type="molecule type" value="Genomic_DNA"/>
</dbReference>
<comment type="caution">
    <text evidence="1">The sequence shown here is derived from an EMBL/GenBank/DDBJ whole genome shotgun (WGS) entry which is preliminary data.</text>
</comment>
<gene>
    <name evidence="1" type="ORF">Tci_857173</name>
</gene>
<feature type="non-terminal residue" evidence="1">
    <location>
        <position position="1"/>
    </location>
</feature>
<accession>A0A699RHH8</accession>
<protein>
    <submittedName>
        <fullName evidence="1">Uncharacterized protein</fullName>
    </submittedName>
</protein>
<sequence>DLFNTNVAFLLKIKEHIKEDKNRALKRLNETPADRAAKRQKLDEEVEELKSHLQIVPNEDDDVYTKATPLAQKVPVVDYQITELNNKRYYKIIRANDTHNCM</sequence>
<organism evidence="1">
    <name type="scientific">Tanacetum cinerariifolium</name>
    <name type="common">Dalmatian daisy</name>
    <name type="synonym">Chrysanthemum cinerariifolium</name>
    <dbReference type="NCBI Taxonomy" id="118510"/>
    <lineage>
        <taxon>Eukaryota</taxon>
        <taxon>Viridiplantae</taxon>
        <taxon>Streptophyta</taxon>
        <taxon>Embryophyta</taxon>
        <taxon>Tracheophyta</taxon>
        <taxon>Spermatophyta</taxon>
        <taxon>Magnoliopsida</taxon>
        <taxon>eudicotyledons</taxon>
        <taxon>Gunneridae</taxon>
        <taxon>Pentapetalae</taxon>
        <taxon>asterids</taxon>
        <taxon>campanulids</taxon>
        <taxon>Asterales</taxon>
        <taxon>Asteraceae</taxon>
        <taxon>Asteroideae</taxon>
        <taxon>Anthemideae</taxon>
        <taxon>Anthemidinae</taxon>
        <taxon>Tanacetum</taxon>
    </lineage>
</organism>
<name>A0A699RHH8_TANCI</name>
<dbReference type="AlphaFoldDB" id="A0A699RHH8"/>